<dbReference type="GeneID" id="111020452"/>
<evidence type="ECO:0000313" key="2">
    <source>
        <dbReference type="Proteomes" id="UP000504603"/>
    </source>
</evidence>
<dbReference type="Proteomes" id="UP000504603">
    <property type="component" value="Unplaced"/>
</dbReference>
<dbReference type="OrthoDB" id="770508at2759"/>
<feature type="region of interest" description="Disordered" evidence="1">
    <location>
        <begin position="162"/>
        <end position="181"/>
    </location>
</feature>
<evidence type="ECO:0000313" key="3">
    <source>
        <dbReference type="RefSeq" id="XP_022152830.1"/>
    </source>
</evidence>
<accession>A0A6J1DF28</accession>
<dbReference type="GO" id="GO:0034090">
    <property type="term" value="P:maintenance of meiotic sister chromatid cohesion"/>
    <property type="evidence" value="ECO:0007669"/>
    <property type="project" value="InterPro"/>
</dbReference>
<dbReference type="AlphaFoldDB" id="A0A6J1DF28"/>
<protein>
    <submittedName>
        <fullName evidence="3">Shugoshin-1</fullName>
    </submittedName>
</protein>
<dbReference type="GO" id="GO:0045144">
    <property type="term" value="P:meiotic sister chromatid segregation"/>
    <property type="evidence" value="ECO:0007669"/>
    <property type="project" value="InterPro"/>
</dbReference>
<reference evidence="3" key="1">
    <citation type="submission" date="2025-08" db="UniProtKB">
        <authorList>
            <consortium name="RefSeq"/>
        </authorList>
    </citation>
    <scope>IDENTIFICATION</scope>
    <source>
        <strain evidence="3">OHB3-1</strain>
    </source>
</reference>
<gene>
    <name evidence="3" type="primary">LOC111020452</name>
</gene>
<name>A0A6J1DF28_MOMCH</name>
<dbReference type="GO" id="GO:0000775">
    <property type="term" value="C:chromosome, centromeric region"/>
    <property type="evidence" value="ECO:0007669"/>
    <property type="project" value="InterPro"/>
</dbReference>
<proteinExistence type="predicted"/>
<keyword evidence="2" id="KW-1185">Reference proteome</keyword>
<dbReference type="InterPro" id="IPR044693">
    <property type="entry name" value="SGO_plant"/>
</dbReference>
<dbReference type="RefSeq" id="XP_022152830.1">
    <property type="nucleotide sequence ID" value="XM_022297138.1"/>
</dbReference>
<organism evidence="2 3">
    <name type="scientific">Momordica charantia</name>
    <name type="common">Bitter gourd</name>
    <name type="synonym">Balsam pear</name>
    <dbReference type="NCBI Taxonomy" id="3673"/>
    <lineage>
        <taxon>Eukaryota</taxon>
        <taxon>Viridiplantae</taxon>
        <taxon>Streptophyta</taxon>
        <taxon>Embryophyta</taxon>
        <taxon>Tracheophyta</taxon>
        <taxon>Spermatophyta</taxon>
        <taxon>Magnoliopsida</taxon>
        <taxon>eudicotyledons</taxon>
        <taxon>Gunneridae</taxon>
        <taxon>Pentapetalae</taxon>
        <taxon>rosids</taxon>
        <taxon>fabids</taxon>
        <taxon>Cucurbitales</taxon>
        <taxon>Cucurbitaceae</taxon>
        <taxon>Momordiceae</taxon>
        <taxon>Momordica</taxon>
    </lineage>
</organism>
<evidence type="ECO:0000256" key="1">
    <source>
        <dbReference type="SAM" id="MobiDB-lite"/>
    </source>
</evidence>
<dbReference type="KEGG" id="mcha:111020452"/>
<dbReference type="PANTHER" id="PTHR34373:SF8">
    <property type="entry name" value="SHUGOSHIN"/>
    <property type="match status" value="1"/>
</dbReference>
<sequence length="274" mass="31226">MAKTPSIGSRVRNKLADITNSKSIKPHVEYESASKTLHPNQEVIDQLVKENMALMKLIVERNKIIDLSGAELQKLRASIQKLQLQNWHLAQSNSRFLAEINFGRDRVKSLEHEIECKEALLRAKCLNLEGKAGMMNNGNSVWQEGEKPTGQSSLKTDIKACNGNKKHAGRTKSQSMGPSTSYSYSYSSVADKEKVEGKRHCVRRQSGRFRNQVRDPEENLFEIEDVKFPATGKEEEEEERKNNIQLEEAPFLPQRYSIGRPLRRAAEKIQSYKE</sequence>
<dbReference type="PANTHER" id="PTHR34373">
    <property type="entry name" value="SHUGOSHIN 2"/>
    <property type="match status" value="1"/>
</dbReference>